<name>A0A5J5F172_9PEZI</name>
<evidence type="ECO:0000256" key="3">
    <source>
        <dbReference type="ARBA" id="ARBA00022827"/>
    </source>
</evidence>
<dbReference type="Gene3D" id="3.40.30.20">
    <property type="match status" value="1"/>
</dbReference>
<reference evidence="7 8" key="1">
    <citation type="submission" date="2019-09" db="EMBL/GenBank/DDBJ databases">
        <title>Draft genome of the ectomycorrhizal ascomycete Sphaerosporella brunnea.</title>
        <authorList>
            <consortium name="DOE Joint Genome Institute"/>
            <person name="Benucci G.M."/>
            <person name="Marozzi G."/>
            <person name="Antonielli L."/>
            <person name="Sanchez S."/>
            <person name="Marco P."/>
            <person name="Wang X."/>
            <person name="Falini L.B."/>
            <person name="Barry K."/>
            <person name="Haridas S."/>
            <person name="Lipzen A."/>
            <person name="Labutti K."/>
            <person name="Grigoriev I.V."/>
            <person name="Murat C."/>
            <person name="Martin F."/>
            <person name="Albertini E."/>
            <person name="Donnini D."/>
            <person name="Bonito G."/>
        </authorList>
    </citation>
    <scope>NUCLEOTIDE SEQUENCE [LARGE SCALE GENOMIC DNA]</scope>
    <source>
        <strain evidence="7 8">Sb_GMNB300</strain>
    </source>
</reference>
<evidence type="ECO:0000256" key="4">
    <source>
        <dbReference type="ARBA" id="ARBA00023002"/>
    </source>
</evidence>
<dbReference type="GO" id="GO:0016709">
    <property type="term" value="F:oxidoreductase activity, acting on paired donors, with incorporation or reduction of molecular oxygen, NAD(P)H as one donor, and incorporation of one atom of oxygen"/>
    <property type="evidence" value="ECO:0007669"/>
    <property type="project" value="UniProtKB-ARBA"/>
</dbReference>
<dbReference type="Pfam" id="PF07976">
    <property type="entry name" value="Phe_hydrox_dim"/>
    <property type="match status" value="1"/>
</dbReference>
<dbReference type="GO" id="GO:0071949">
    <property type="term" value="F:FAD binding"/>
    <property type="evidence" value="ECO:0007669"/>
    <property type="project" value="InterPro"/>
</dbReference>
<protein>
    <submittedName>
        <fullName evidence="7">FAD binding domain-containing protein</fullName>
    </submittedName>
</protein>
<evidence type="ECO:0000313" key="7">
    <source>
        <dbReference type="EMBL" id="KAA8909284.1"/>
    </source>
</evidence>
<organism evidence="7 8">
    <name type="scientific">Sphaerosporella brunnea</name>
    <dbReference type="NCBI Taxonomy" id="1250544"/>
    <lineage>
        <taxon>Eukaryota</taxon>
        <taxon>Fungi</taxon>
        <taxon>Dikarya</taxon>
        <taxon>Ascomycota</taxon>
        <taxon>Pezizomycotina</taxon>
        <taxon>Pezizomycetes</taxon>
        <taxon>Pezizales</taxon>
        <taxon>Pyronemataceae</taxon>
        <taxon>Sphaerosporella</taxon>
    </lineage>
</organism>
<dbReference type="PANTHER" id="PTHR43004">
    <property type="entry name" value="TRK SYSTEM POTASSIUM UPTAKE PROTEIN"/>
    <property type="match status" value="1"/>
</dbReference>
<evidence type="ECO:0000259" key="6">
    <source>
        <dbReference type="Pfam" id="PF07976"/>
    </source>
</evidence>
<dbReference type="Pfam" id="PF01494">
    <property type="entry name" value="FAD_binding_3"/>
    <property type="match status" value="1"/>
</dbReference>
<dbReference type="InterPro" id="IPR002938">
    <property type="entry name" value="FAD-bd"/>
</dbReference>
<dbReference type="InterPro" id="IPR036188">
    <property type="entry name" value="FAD/NAD-bd_sf"/>
</dbReference>
<dbReference type="InterPro" id="IPR036249">
    <property type="entry name" value="Thioredoxin-like_sf"/>
</dbReference>
<dbReference type="InParanoid" id="A0A5J5F172"/>
<keyword evidence="2" id="KW-0285">Flavoprotein</keyword>
<dbReference type="InterPro" id="IPR012941">
    <property type="entry name" value="Phe_hydrox_C_dim_dom"/>
</dbReference>
<sequence>MSPGLSCEYPERPLRPEPIETCDVLVVGAGPAGLMLATLLTRFGIDVKVIDDRPTKTTTGRADGLQPKTIETFKQLRIAEPVLRRGVKIFDIAFWNSTRESSLRRTARQDHFPPIVDVLEPFILLVHQGMVESLFLDDMKERGVEVERNSSFESCKITEDSPYPVEASIADKAKDTQRKVKAKYVVGCDGAHSMVRKSMPGVVMEGENSDANWGVLDGEVESDFPDLWSKCAISSHNAGTILCIPRERNMTRLYIELAPAAGDVTPVAGTPNSSRGASKSEATREFVMQRAKEIMHPYSIDWVSIEWFGVYKIGQRVATSFSHKNRIFISGDAGHTHSPKAAQGMNVSIHDSLNLGWKLAAVLQGTAKPQLLDTYAEERRKIACDLIRFDHEHAKAFIKNDAKALAENFRTNIRFISGVGAVYGNNTLNLPSWTSTRLVPGELLIPARAVRYVDANPIDLQLDIPMLGQWRLYFLARDYYASKYFLDTIAEFITSPESSVLGRVSEISKCNTPPPKAESDAYAQPQRYTTTGRLFTPALITQTPQKEFELTDLSPMMQDARWTVYLDRLDQKTSPFRKWIGGEVREGETVLAVVRPDGYVGAIGKWVPEGVEECAKWLDGYFGGILNV</sequence>
<proteinExistence type="inferred from homology"/>
<dbReference type="InterPro" id="IPR050641">
    <property type="entry name" value="RIFMO-like"/>
</dbReference>
<keyword evidence="8" id="KW-1185">Reference proteome</keyword>
<evidence type="ECO:0000256" key="1">
    <source>
        <dbReference type="ARBA" id="ARBA00007801"/>
    </source>
</evidence>
<feature type="domain" description="FAD-binding" evidence="5">
    <location>
        <begin position="22"/>
        <end position="389"/>
    </location>
</feature>
<comment type="caution">
    <text evidence="7">The sequence shown here is derived from an EMBL/GenBank/DDBJ whole genome shotgun (WGS) entry which is preliminary data.</text>
</comment>
<dbReference type="SUPFAM" id="SSF52833">
    <property type="entry name" value="Thioredoxin-like"/>
    <property type="match status" value="1"/>
</dbReference>
<dbReference type="InterPro" id="IPR038220">
    <property type="entry name" value="PHOX_C_sf"/>
</dbReference>
<dbReference type="SUPFAM" id="SSF54373">
    <property type="entry name" value="FAD-linked reductases, C-terminal domain"/>
    <property type="match status" value="1"/>
</dbReference>
<dbReference type="SUPFAM" id="SSF51905">
    <property type="entry name" value="FAD/NAD(P)-binding domain"/>
    <property type="match status" value="1"/>
</dbReference>
<gene>
    <name evidence="7" type="ORF">FN846DRAFT_898328</name>
</gene>
<evidence type="ECO:0000259" key="5">
    <source>
        <dbReference type="Pfam" id="PF01494"/>
    </source>
</evidence>
<evidence type="ECO:0000313" key="8">
    <source>
        <dbReference type="Proteomes" id="UP000326924"/>
    </source>
</evidence>
<dbReference type="Proteomes" id="UP000326924">
    <property type="component" value="Unassembled WGS sequence"/>
</dbReference>
<dbReference type="OrthoDB" id="1716816at2759"/>
<accession>A0A5J5F172</accession>
<dbReference type="PANTHER" id="PTHR43004:SF4">
    <property type="entry name" value="FAD-BINDING DOMAIN-CONTAINING PROTEIN"/>
    <property type="match status" value="1"/>
</dbReference>
<comment type="similarity">
    <text evidence="1">Belongs to the PheA/TfdB FAD monooxygenase family.</text>
</comment>
<evidence type="ECO:0000256" key="2">
    <source>
        <dbReference type="ARBA" id="ARBA00022630"/>
    </source>
</evidence>
<dbReference type="AlphaFoldDB" id="A0A5J5F172"/>
<keyword evidence="3" id="KW-0274">FAD</keyword>
<feature type="domain" description="Phenol hydroxylase-like C-terminal dimerisation" evidence="6">
    <location>
        <begin position="433"/>
        <end position="624"/>
    </location>
</feature>
<dbReference type="EMBL" id="VXIS01000059">
    <property type="protein sequence ID" value="KAA8909284.1"/>
    <property type="molecule type" value="Genomic_DNA"/>
</dbReference>
<dbReference type="Gene3D" id="3.30.9.10">
    <property type="entry name" value="D-Amino Acid Oxidase, subunit A, domain 2"/>
    <property type="match status" value="1"/>
</dbReference>
<dbReference type="PRINTS" id="PR00420">
    <property type="entry name" value="RNGMNOXGNASE"/>
</dbReference>
<dbReference type="Gene3D" id="3.50.50.60">
    <property type="entry name" value="FAD/NAD(P)-binding domain"/>
    <property type="match status" value="1"/>
</dbReference>
<keyword evidence="4" id="KW-0560">Oxidoreductase</keyword>